<dbReference type="InterPro" id="IPR036162">
    <property type="entry name" value="Resolvase-like_N_sf"/>
</dbReference>
<dbReference type="KEGG" id="cbf:CLI_3248"/>
<dbReference type="InterPro" id="IPR006119">
    <property type="entry name" value="Resolv_N"/>
</dbReference>
<feature type="domain" description="Resolvase/invertase-type recombinase catalytic" evidence="1">
    <location>
        <begin position="1"/>
        <end position="133"/>
    </location>
</feature>
<organism evidence="2 3">
    <name type="scientific">Clostridium botulinum (strain Langeland / NCTC 10281 / Type F)</name>
    <dbReference type="NCBI Taxonomy" id="441772"/>
    <lineage>
        <taxon>Bacteria</taxon>
        <taxon>Bacillati</taxon>
        <taxon>Bacillota</taxon>
        <taxon>Clostridia</taxon>
        <taxon>Eubacteriales</taxon>
        <taxon>Clostridiaceae</taxon>
        <taxon>Clostridium</taxon>
    </lineage>
</organism>
<name>A7GI50_CLOBL</name>
<dbReference type="SMART" id="SM00857">
    <property type="entry name" value="Resolvase"/>
    <property type="match status" value="1"/>
</dbReference>
<dbReference type="GO" id="GO:0003677">
    <property type="term" value="F:DNA binding"/>
    <property type="evidence" value="ECO:0007669"/>
    <property type="project" value="InterPro"/>
</dbReference>
<dbReference type="Gene3D" id="3.40.50.1390">
    <property type="entry name" value="Resolvase, N-terminal catalytic domain"/>
    <property type="match status" value="1"/>
</dbReference>
<accession>A7GI50</accession>
<dbReference type="HOGENOM" id="CLU_1902988_0_0_9"/>
<dbReference type="GO" id="GO:0000150">
    <property type="term" value="F:DNA strand exchange activity"/>
    <property type="evidence" value="ECO:0007669"/>
    <property type="project" value="InterPro"/>
</dbReference>
<evidence type="ECO:0000313" key="3">
    <source>
        <dbReference type="Proteomes" id="UP000002410"/>
    </source>
</evidence>
<dbReference type="RefSeq" id="WP_012100876.1">
    <property type="nucleotide sequence ID" value="NC_009699.1"/>
</dbReference>
<dbReference type="Pfam" id="PF00239">
    <property type="entry name" value="Resolvase"/>
    <property type="match status" value="1"/>
</dbReference>
<dbReference type="AlphaFoldDB" id="A7GI50"/>
<gene>
    <name evidence="2" type="ordered locus">CLI_3248</name>
</gene>
<evidence type="ECO:0000259" key="1">
    <source>
        <dbReference type="PROSITE" id="PS51736"/>
    </source>
</evidence>
<dbReference type="Proteomes" id="UP000002410">
    <property type="component" value="Chromosome"/>
</dbReference>
<protein>
    <submittedName>
        <fullName evidence="2">Putative resolvase</fullName>
    </submittedName>
</protein>
<dbReference type="EMBL" id="CP000728">
    <property type="protein sequence ID" value="ABS42729.1"/>
    <property type="molecule type" value="Genomic_DNA"/>
</dbReference>
<dbReference type="PROSITE" id="PS51736">
    <property type="entry name" value="RECOMBINASES_3"/>
    <property type="match status" value="1"/>
</dbReference>
<dbReference type="SUPFAM" id="SSF53041">
    <property type="entry name" value="Resolvase-like"/>
    <property type="match status" value="1"/>
</dbReference>
<evidence type="ECO:0000313" key="2">
    <source>
        <dbReference type="EMBL" id="ABS42729.1"/>
    </source>
</evidence>
<reference evidence="3" key="1">
    <citation type="submission" date="2007-06" db="EMBL/GenBank/DDBJ databases">
        <authorList>
            <person name="Brinkac L.M."/>
            <person name="Daugherty S."/>
            <person name="Dodson R.J."/>
            <person name="Madupu R."/>
            <person name="Brown J.L."/>
            <person name="Bruce D."/>
            <person name="Detter C."/>
            <person name="Munk C."/>
            <person name="Smith L.A."/>
            <person name="Smith T.J."/>
            <person name="White O."/>
            <person name="Brettin T.S."/>
        </authorList>
    </citation>
    <scope>NUCLEOTIDE SEQUENCE [LARGE SCALE GENOMIC DNA]</scope>
    <source>
        <strain evidence="3">Langeland / NCTC 10281 / Type F</strain>
    </source>
</reference>
<sequence length="133" mass="14965">MIYGYCRTANDNKKSIENQIGWIKSKGVNEKDIYIDIGSALENGAELNKLLDSIQEGDTIFSKDINRITRSHKGLEKIIEFAKTKRVKFVLGDKIIDGINGVDIGVEAISAMISTLKEYEESIENSYIDNMEE</sequence>
<proteinExistence type="predicted"/>